<evidence type="ECO:0000313" key="2">
    <source>
        <dbReference type="EMBL" id="AUS05475.1"/>
    </source>
</evidence>
<keyword evidence="3" id="KW-1185">Reference proteome</keyword>
<dbReference type="RefSeq" id="WP_102995502.1">
    <property type="nucleotide sequence ID" value="NZ_CP025938.1"/>
</dbReference>
<feature type="signal peptide" evidence="1">
    <location>
        <begin position="1"/>
        <end position="21"/>
    </location>
</feature>
<name>A0A2I7SHT9_9FLAO</name>
<dbReference type="EMBL" id="CP025938">
    <property type="protein sequence ID" value="AUS05475.1"/>
    <property type="molecule type" value="Genomic_DNA"/>
</dbReference>
<evidence type="ECO:0000313" key="3">
    <source>
        <dbReference type="Proteomes" id="UP000236592"/>
    </source>
</evidence>
<dbReference type="AlphaFoldDB" id="A0A2I7SHT9"/>
<reference evidence="3" key="1">
    <citation type="submission" date="2018-01" db="EMBL/GenBank/DDBJ databases">
        <title>Complete genome of Tamlana sp. UJ94.</title>
        <authorList>
            <person name="Jung J."/>
            <person name="Chung D."/>
            <person name="Bae S.S."/>
            <person name="Baek K."/>
        </authorList>
    </citation>
    <scope>NUCLEOTIDE SEQUENCE [LARGE SCALE GENOMIC DNA]</scope>
    <source>
        <strain evidence="3">UJ94</strain>
    </source>
</reference>
<accession>A0A2I7SHT9</accession>
<evidence type="ECO:0000256" key="1">
    <source>
        <dbReference type="SAM" id="SignalP"/>
    </source>
</evidence>
<dbReference type="OrthoDB" id="1449607at2"/>
<feature type="chain" id="PRO_5014374632" evidence="1">
    <location>
        <begin position="22"/>
        <end position="142"/>
    </location>
</feature>
<dbReference type="PROSITE" id="PS51257">
    <property type="entry name" value="PROKAR_LIPOPROTEIN"/>
    <property type="match status" value="1"/>
</dbReference>
<dbReference type="KEGG" id="taj:C1A40_08340"/>
<dbReference type="Proteomes" id="UP000236592">
    <property type="component" value="Chromosome"/>
</dbReference>
<organism evidence="2 3">
    <name type="scientific">Pseudotamlana carrageenivorans</name>
    <dbReference type="NCBI Taxonomy" id="2069432"/>
    <lineage>
        <taxon>Bacteria</taxon>
        <taxon>Pseudomonadati</taxon>
        <taxon>Bacteroidota</taxon>
        <taxon>Flavobacteriia</taxon>
        <taxon>Flavobacteriales</taxon>
        <taxon>Flavobacteriaceae</taxon>
        <taxon>Pseudotamlana</taxon>
    </lineage>
</organism>
<keyword evidence="1" id="KW-0732">Signal</keyword>
<gene>
    <name evidence="2" type="ORF">C1A40_08340</name>
</gene>
<proteinExistence type="predicted"/>
<protein>
    <submittedName>
        <fullName evidence="2">Uncharacterized protein</fullName>
    </submittedName>
</protein>
<sequence length="142" mass="15971">MKKLKYIIGLLACVIMFVACDEESNFKDFDAEKTPVFSLTEISNNGPFKINIYQDKPLIIEYITPVNASNFVTKNYSDSSNDTTFEITVTKIVELLDEDGEYIGEEEITYLVNADKTTGQGTLTENGTTVYDVMVTDTEVYN</sequence>